<dbReference type="InterPro" id="IPR000183">
    <property type="entry name" value="Orn/DAP/Arg_de-COase"/>
</dbReference>
<name>A0A6J7NZ18_9ZZZZ</name>
<dbReference type="PANTHER" id="PTHR43727:SF2">
    <property type="entry name" value="GROUP IV DECARBOXYLASE"/>
    <property type="match status" value="1"/>
</dbReference>
<gene>
    <name evidence="6" type="ORF">UFOPK3957_01430</name>
</gene>
<dbReference type="PRINTS" id="PR01179">
    <property type="entry name" value="ODADCRBXLASE"/>
</dbReference>
<accession>A0A6J7NZ18</accession>
<dbReference type="EMBL" id="CAFBOM010000262">
    <property type="protein sequence ID" value="CAB4998436.1"/>
    <property type="molecule type" value="Genomic_DNA"/>
</dbReference>
<sequence>MHSPDQPEILRLLPEGTKVVDGEIAISGVRVSDLAAAFGTPSYIVDESALRQRIRDYREGLHRRWPNSRVYFASKAFPSTAAYRVMADEGLGVDVAGGGELVMALAGGVNPSDILVHGNAKTDVDLRMAVDAGVGLIVIDNLEEIERLSEIVTGTQDVLVRFRPDVDAQTHSAMATGQGDSKFGLGLDDARAAIRMIEESRCLRMRGVHVHIGSQVFDTTSFSKAIEALSTLGEHEIYDVGGGLGERYTYGDPEVGIDEYLDAVTEAAQKWLPAGSRLIIEPGRSLVARAGVTLYRVVNVKRGNRNLVAIDGGMADNLEVSLYGQRFEATLSDRFQGDELVSIVGRHCESGDQLIDGVMLDAPAAGDLLVVPVTGAYCFTMANNYNGALKLPVIFVNDGVPRLAVRRETYEDLLARDMPAF</sequence>
<dbReference type="Gene3D" id="3.20.20.10">
    <property type="entry name" value="Alanine racemase"/>
    <property type="match status" value="1"/>
</dbReference>
<dbReference type="PANTHER" id="PTHR43727">
    <property type="entry name" value="DIAMINOPIMELATE DECARBOXYLASE"/>
    <property type="match status" value="1"/>
</dbReference>
<keyword evidence="4" id="KW-0456">Lyase</keyword>
<dbReference type="SUPFAM" id="SSF51419">
    <property type="entry name" value="PLP-binding barrel"/>
    <property type="match status" value="1"/>
</dbReference>
<dbReference type="InterPro" id="IPR022644">
    <property type="entry name" value="De-COase2_N"/>
</dbReference>
<evidence type="ECO:0000259" key="5">
    <source>
        <dbReference type="Pfam" id="PF02784"/>
    </source>
</evidence>
<dbReference type="SUPFAM" id="SSF50621">
    <property type="entry name" value="Alanine racemase C-terminal domain-like"/>
    <property type="match status" value="1"/>
</dbReference>
<reference evidence="6" key="1">
    <citation type="submission" date="2020-05" db="EMBL/GenBank/DDBJ databases">
        <authorList>
            <person name="Chiriac C."/>
            <person name="Salcher M."/>
            <person name="Ghai R."/>
            <person name="Kavagutti S V."/>
        </authorList>
    </citation>
    <scope>NUCLEOTIDE SEQUENCE</scope>
</reference>
<proteinExistence type="inferred from homology"/>
<dbReference type="AlphaFoldDB" id="A0A6J7NZ18"/>
<dbReference type="HAMAP" id="MF_02120">
    <property type="entry name" value="LysA"/>
    <property type="match status" value="1"/>
</dbReference>
<comment type="cofactor">
    <cofactor evidence="1">
        <name>pyridoxal 5'-phosphate</name>
        <dbReference type="ChEBI" id="CHEBI:597326"/>
    </cofactor>
</comment>
<protein>
    <submittedName>
        <fullName evidence="6">Unannotated protein</fullName>
    </submittedName>
</protein>
<keyword evidence="3" id="KW-0663">Pyridoxal phosphate</keyword>
<dbReference type="FunFam" id="3.20.20.10:FF:000003">
    <property type="entry name" value="Diaminopimelate decarboxylase"/>
    <property type="match status" value="1"/>
</dbReference>
<dbReference type="InterPro" id="IPR029066">
    <property type="entry name" value="PLP-binding_barrel"/>
</dbReference>
<evidence type="ECO:0000256" key="2">
    <source>
        <dbReference type="ARBA" id="ARBA00022793"/>
    </source>
</evidence>
<feature type="domain" description="Orn/DAP/Arg decarboxylase 2 N-terminal" evidence="5">
    <location>
        <begin position="52"/>
        <end position="288"/>
    </location>
</feature>
<dbReference type="Pfam" id="PF02784">
    <property type="entry name" value="Orn_Arg_deC_N"/>
    <property type="match status" value="1"/>
</dbReference>
<organism evidence="6">
    <name type="scientific">freshwater metagenome</name>
    <dbReference type="NCBI Taxonomy" id="449393"/>
    <lineage>
        <taxon>unclassified sequences</taxon>
        <taxon>metagenomes</taxon>
        <taxon>ecological metagenomes</taxon>
    </lineage>
</organism>
<evidence type="ECO:0000313" key="6">
    <source>
        <dbReference type="EMBL" id="CAB4998436.1"/>
    </source>
</evidence>
<dbReference type="InterPro" id="IPR002986">
    <property type="entry name" value="DAP_deCOOHase_LysA"/>
</dbReference>
<dbReference type="InterPro" id="IPR009006">
    <property type="entry name" value="Ala_racemase/Decarboxylase_C"/>
</dbReference>
<dbReference type="PRINTS" id="PR01181">
    <property type="entry name" value="DAPDCRBXLASE"/>
</dbReference>
<keyword evidence="2" id="KW-0210">Decarboxylase</keyword>
<dbReference type="NCBIfam" id="TIGR01048">
    <property type="entry name" value="lysA"/>
    <property type="match status" value="1"/>
</dbReference>
<dbReference type="GO" id="GO:0009089">
    <property type="term" value="P:lysine biosynthetic process via diaminopimelate"/>
    <property type="evidence" value="ECO:0007669"/>
    <property type="project" value="InterPro"/>
</dbReference>
<evidence type="ECO:0000256" key="4">
    <source>
        <dbReference type="ARBA" id="ARBA00023239"/>
    </source>
</evidence>
<dbReference type="CDD" id="cd06828">
    <property type="entry name" value="PLPDE_III_DapDC"/>
    <property type="match status" value="1"/>
</dbReference>
<dbReference type="GO" id="GO:0008836">
    <property type="term" value="F:diaminopimelate decarboxylase activity"/>
    <property type="evidence" value="ECO:0007669"/>
    <property type="project" value="InterPro"/>
</dbReference>
<dbReference type="Gene3D" id="2.40.37.10">
    <property type="entry name" value="Lyase, Ornithine Decarboxylase, Chain A, domain 1"/>
    <property type="match status" value="1"/>
</dbReference>
<evidence type="ECO:0000256" key="1">
    <source>
        <dbReference type="ARBA" id="ARBA00001933"/>
    </source>
</evidence>
<evidence type="ECO:0000256" key="3">
    <source>
        <dbReference type="ARBA" id="ARBA00022898"/>
    </source>
</evidence>